<organism evidence="9 10">
    <name type="scientific">Cephus cinctus</name>
    <name type="common">Wheat stem sawfly</name>
    <dbReference type="NCBI Taxonomy" id="211228"/>
    <lineage>
        <taxon>Eukaryota</taxon>
        <taxon>Metazoa</taxon>
        <taxon>Ecdysozoa</taxon>
        <taxon>Arthropoda</taxon>
        <taxon>Hexapoda</taxon>
        <taxon>Insecta</taxon>
        <taxon>Pterygota</taxon>
        <taxon>Neoptera</taxon>
        <taxon>Endopterygota</taxon>
        <taxon>Hymenoptera</taxon>
        <taxon>Cephoidea</taxon>
        <taxon>Cephidae</taxon>
        <taxon>Cephus</taxon>
    </lineage>
</organism>
<protein>
    <submittedName>
        <fullName evidence="10 11">La-related protein 6</fullName>
    </submittedName>
</protein>
<evidence type="ECO:0000313" key="12">
    <source>
        <dbReference type="RefSeq" id="XP_024936029.1"/>
    </source>
</evidence>
<dbReference type="GeneID" id="107262889"/>
<evidence type="ECO:0000259" key="7">
    <source>
        <dbReference type="PROSITE" id="PS50961"/>
    </source>
</evidence>
<dbReference type="RefSeq" id="XP_024936030.1">
    <property type="nucleotide sequence ID" value="XM_025080262.1"/>
</dbReference>
<reference evidence="10 11" key="1">
    <citation type="submission" date="2025-04" db="UniProtKB">
        <authorList>
            <consortium name="RefSeq"/>
        </authorList>
    </citation>
    <scope>IDENTIFICATION</scope>
</reference>
<dbReference type="Pfam" id="PF05383">
    <property type="entry name" value="La"/>
    <property type="match status" value="1"/>
</dbReference>
<evidence type="ECO:0000313" key="10">
    <source>
        <dbReference type="RefSeq" id="XP_015585023.1"/>
    </source>
</evidence>
<accession>A0AAJ7BFR9</accession>
<dbReference type="RefSeq" id="XP_015585024.1">
    <property type="nucleotide sequence ID" value="XM_015729538.2"/>
</dbReference>
<dbReference type="InterPro" id="IPR000504">
    <property type="entry name" value="RRM_dom"/>
</dbReference>
<dbReference type="PANTHER" id="PTHR22792">
    <property type="entry name" value="LUPUS LA PROTEIN-RELATED"/>
    <property type="match status" value="1"/>
</dbReference>
<dbReference type="InterPro" id="IPR002344">
    <property type="entry name" value="Lupus_La"/>
</dbReference>
<dbReference type="InterPro" id="IPR035979">
    <property type="entry name" value="RBD_domain_sf"/>
</dbReference>
<evidence type="ECO:0000256" key="1">
    <source>
        <dbReference type="ARBA" id="ARBA00004123"/>
    </source>
</evidence>
<dbReference type="Gene3D" id="3.30.70.330">
    <property type="match status" value="1"/>
</dbReference>
<dbReference type="PANTHER" id="PTHR22792:SF140">
    <property type="entry name" value="ACHILLES, ISOFORM A"/>
    <property type="match status" value="1"/>
</dbReference>
<evidence type="ECO:0000256" key="4">
    <source>
        <dbReference type="PROSITE-ProRule" id="PRU00332"/>
    </source>
</evidence>
<dbReference type="SUPFAM" id="SSF54928">
    <property type="entry name" value="RNA-binding domain, RBD"/>
    <property type="match status" value="1"/>
</dbReference>
<dbReference type="SUPFAM" id="SSF46785">
    <property type="entry name" value="Winged helix' DNA-binding domain"/>
    <property type="match status" value="1"/>
</dbReference>
<comment type="subcellular location">
    <subcellularLocation>
        <location evidence="1">Nucleus</location>
    </subcellularLocation>
</comment>
<name>A0AAJ7BFR9_CEPCN</name>
<feature type="region of interest" description="Disordered" evidence="5">
    <location>
        <begin position="1"/>
        <end position="74"/>
    </location>
</feature>
<dbReference type="InterPro" id="IPR012677">
    <property type="entry name" value="Nucleotide-bd_a/b_plait_sf"/>
</dbReference>
<dbReference type="CDD" id="cd08033">
    <property type="entry name" value="LARP_6"/>
    <property type="match status" value="1"/>
</dbReference>
<dbReference type="InterPro" id="IPR006630">
    <property type="entry name" value="La_HTH"/>
</dbReference>
<feature type="compositionally biased region" description="Basic and acidic residues" evidence="5">
    <location>
        <begin position="44"/>
        <end position="53"/>
    </location>
</feature>
<feature type="domain" description="RRM" evidence="6">
    <location>
        <begin position="212"/>
        <end position="313"/>
    </location>
</feature>
<dbReference type="AlphaFoldDB" id="A0AAJ7BFR9"/>
<feature type="region of interest" description="Disordered" evidence="5">
    <location>
        <begin position="297"/>
        <end position="318"/>
    </location>
</feature>
<evidence type="ECO:0000256" key="5">
    <source>
        <dbReference type="SAM" id="MobiDB-lite"/>
    </source>
</evidence>
<dbReference type="KEGG" id="ccin:107262889"/>
<evidence type="ECO:0000313" key="9">
    <source>
        <dbReference type="Proteomes" id="UP000694920"/>
    </source>
</evidence>
<feature type="domain" description="SUZ-C" evidence="8">
    <location>
        <begin position="482"/>
        <end position="540"/>
    </location>
</feature>
<dbReference type="CTD" id="36605"/>
<feature type="compositionally biased region" description="Basic and acidic residues" evidence="5">
    <location>
        <begin position="64"/>
        <end position="74"/>
    </location>
</feature>
<feature type="region of interest" description="Disordered" evidence="5">
    <location>
        <begin position="89"/>
        <end position="111"/>
    </location>
</feature>
<evidence type="ECO:0000259" key="6">
    <source>
        <dbReference type="PROSITE" id="PS50102"/>
    </source>
</evidence>
<dbReference type="PROSITE" id="PS50102">
    <property type="entry name" value="RRM"/>
    <property type="match status" value="1"/>
</dbReference>
<evidence type="ECO:0000313" key="13">
    <source>
        <dbReference type="RefSeq" id="XP_024936030.1"/>
    </source>
</evidence>
<sequence>MEELEVQQESRDRLGKLTFTPPPMKKSDTRDSISSVDSDLSLTFDRRGSRGEEADLSDSASSDSENKISEKRVVDEGTVSFEDIVARTPGEVPDNSEKITAKESQGQAPADEEFIPPSDELADKICAQVEFYFSDENIVKDAFLLKHVKRNKEGYVSLKLISSFKRVKHLSRDWRVVGAALARSKKLEVNEPGTKLRRLDPLPPFDQTAPSRTVLAARLPVEKLSVEAVAELFRPCGEIALIRILRPGHPAPAEVRQAIAKRPELASSEECALVEFTDSASARAALRMDFGDARIYELQQPSDKKKKQQTSSTKKNTVARLAREEACHSSSCASGSEAEDSRTRHRRPIHNHPVYPMYPGHAYQSPPSPEAWLSRRLSSCSMSGSENGYILRRLSSCSGSGSDTGSFSRRFSTCSSGSENGNYYHHMYSSPYYPQSRRSSCCPATGTTNFPDCNGGTGFNPGRRGSADCGPFLRRLSACSRDSGFDATTRRFSSCSSSGSESGFFVRSRSNSGLVMAHLPENITRMPSGPDGTRGFGRPLQTKINHHLHQVTTLPPITNAVPAANPIDGMTC</sequence>
<dbReference type="GO" id="GO:0005634">
    <property type="term" value="C:nucleus"/>
    <property type="evidence" value="ECO:0007669"/>
    <property type="project" value="UniProtKB-SubCell"/>
</dbReference>
<evidence type="ECO:0000256" key="3">
    <source>
        <dbReference type="ARBA" id="ARBA00023242"/>
    </source>
</evidence>
<evidence type="ECO:0000256" key="2">
    <source>
        <dbReference type="ARBA" id="ARBA00022884"/>
    </source>
</evidence>
<dbReference type="GO" id="GO:0003729">
    <property type="term" value="F:mRNA binding"/>
    <property type="evidence" value="ECO:0007669"/>
    <property type="project" value="TreeGrafter"/>
</dbReference>
<dbReference type="GO" id="GO:0006396">
    <property type="term" value="P:RNA processing"/>
    <property type="evidence" value="ECO:0007669"/>
    <property type="project" value="InterPro"/>
</dbReference>
<dbReference type="InterPro" id="IPR024642">
    <property type="entry name" value="SUZ-C"/>
</dbReference>
<dbReference type="FunFam" id="1.10.10.10:FF:000158">
    <property type="entry name" value="La ribonucleoprotein domain family member 7"/>
    <property type="match status" value="1"/>
</dbReference>
<proteinExistence type="predicted"/>
<dbReference type="Proteomes" id="UP000694920">
    <property type="component" value="Unplaced"/>
</dbReference>
<dbReference type="PRINTS" id="PR00302">
    <property type="entry name" value="LUPUSLA"/>
</dbReference>
<evidence type="ECO:0000313" key="11">
    <source>
        <dbReference type="RefSeq" id="XP_015585024.1"/>
    </source>
</evidence>
<feature type="compositionally biased region" description="Low complexity" evidence="5">
    <location>
        <begin position="32"/>
        <end position="42"/>
    </location>
</feature>
<gene>
    <name evidence="10 11 12 13" type="primary">LOC107262889</name>
</gene>
<dbReference type="GO" id="GO:1990904">
    <property type="term" value="C:ribonucleoprotein complex"/>
    <property type="evidence" value="ECO:0007669"/>
    <property type="project" value="InterPro"/>
</dbReference>
<evidence type="ECO:0000259" key="8">
    <source>
        <dbReference type="PROSITE" id="PS51938"/>
    </source>
</evidence>
<keyword evidence="9" id="KW-1185">Reference proteome</keyword>
<dbReference type="InterPro" id="IPR036390">
    <property type="entry name" value="WH_DNA-bd_sf"/>
</dbReference>
<dbReference type="RefSeq" id="XP_015585023.1">
    <property type="nucleotide sequence ID" value="XM_015729537.2"/>
</dbReference>
<dbReference type="InterPro" id="IPR045180">
    <property type="entry name" value="La_dom_prot"/>
</dbReference>
<feature type="domain" description="HTH La-type RNA-binding" evidence="7">
    <location>
        <begin position="115"/>
        <end position="206"/>
    </location>
</feature>
<keyword evidence="2 4" id="KW-0694">RNA-binding</keyword>
<keyword evidence="3" id="KW-0539">Nucleus</keyword>
<dbReference type="InterPro" id="IPR036388">
    <property type="entry name" value="WH-like_DNA-bd_sf"/>
</dbReference>
<dbReference type="SMART" id="SM00715">
    <property type="entry name" value="LA"/>
    <property type="match status" value="1"/>
</dbReference>
<dbReference type="Gene3D" id="1.10.10.10">
    <property type="entry name" value="Winged helix-like DNA-binding domain superfamily/Winged helix DNA-binding domain"/>
    <property type="match status" value="1"/>
</dbReference>
<dbReference type="PROSITE" id="PS50961">
    <property type="entry name" value="HTH_LA"/>
    <property type="match status" value="1"/>
</dbReference>
<dbReference type="RefSeq" id="XP_024936029.1">
    <property type="nucleotide sequence ID" value="XM_025080261.1"/>
</dbReference>
<dbReference type="PROSITE" id="PS51938">
    <property type="entry name" value="SUZ_C"/>
    <property type="match status" value="1"/>
</dbReference>